<dbReference type="EMBL" id="JBHSAQ010000002">
    <property type="protein sequence ID" value="MFC3957885.1"/>
    <property type="molecule type" value="Genomic_DNA"/>
</dbReference>
<proteinExistence type="predicted"/>
<keyword evidence="1" id="KW-0472">Membrane</keyword>
<protein>
    <submittedName>
        <fullName evidence="2">Uncharacterized protein</fullName>
    </submittedName>
</protein>
<dbReference type="RefSeq" id="WP_256530576.1">
    <property type="nucleotide sequence ID" value="NZ_CP101824.1"/>
</dbReference>
<evidence type="ECO:0000313" key="2">
    <source>
        <dbReference type="EMBL" id="MFC3957885.1"/>
    </source>
</evidence>
<gene>
    <name evidence="2" type="ORF">ACFOUR_05805</name>
</gene>
<keyword evidence="1" id="KW-0812">Transmembrane</keyword>
<evidence type="ECO:0000313" key="3">
    <source>
        <dbReference type="Proteomes" id="UP001595846"/>
    </source>
</evidence>
<reference evidence="2 3" key="1">
    <citation type="journal article" date="2019" name="Int. J. Syst. Evol. Microbiol.">
        <title>The Global Catalogue of Microorganisms (GCM) 10K type strain sequencing project: providing services to taxonomists for standard genome sequencing and annotation.</title>
        <authorList>
            <consortium name="The Broad Institute Genomics Platform"/>
            <consortium name="The Broad Institute Genome Sequencing Center for Infectious Disease"/>
            <person name="Wu L."/>
            <person name="Ma J."/>
        </authorList>
    </citation>
    <scope>NUCLEOTIDE SEQUENCE [LARGE SCALE GENOMIC DNA]</scope>
    <source>
        <strain evidence="2 3">IBRC-M 10256</strain>
    </source>
</reference>
<dbReference type="AlphaFoldDB" id="A0ABD5NM02"/>
<name>A0ABD5NM02_9EURY</name>
<sequence>MNAKGWIVDKWESQFSRKEPDWALILDALYRVKLSNESYFWGVSPKDISEEEELGEKLLESQINGFSKIVDREPGGTEVLLREMWEMGLIQPPDPNLVEMDSGYSKIIDEENSGNSSVWSLTSKGFNVAHDREKKVEEHKQNETLNFLTIALAAVGLLQGFALSLNVSSKSGEYAAIGVVIVAILMSVLLLISWKMGDL</sequence>
<evidence type="ECO:0000256" key="1">
    <source>
        <dbReference type="SAM" id="Phobius"/>
    </source>
</evidence>
<comment type="caution">
    <text evidence="2">The sequence shown here is derived from an EMBL/GenBank/DDBJ whole genome shotgun (WGS) entry which is preliminary data.</text>
</comment>
<accession>A0ABD5NM02</accession>
<dbReference type="Proteomes" id="UP001595846">
    <property type="component" value="Unassembled WGS sequence"/>
</dbReference>
<feature type="transmembrane region" description="Helical" evidence="1">
    <location>
        <begin position="144"/>
        <end position="162"/>
    </location>
</feature>
<feature type="transmembrane region" description="Helical" evidence="1">
    <location>
        <begin position="174"/>
        <end position="194"/>
    </location>
</feature>
<dbReference type="GeneID" id="73903265"/>
<keyword evidence="1" id="KW-1133">Transmembrane helix</keyword>
<organism evidence="2 3">
    <name type="scientific">Halovivax cerinus</name>
    <dbReference type="NCBI Taxonomy" id="1487865"/>
    <lineage>
        <taxon>Archaea</taxon>
        <taxon>Methanobacteriati</taxon>
        <taxon>Methanobacteriota</taxon>
        <taxon>Stenosarchaea group</taxon>
        <taxon>Halobacteria</taxon>
        <taxon>Halobacteriales</taxon>
        <taxon>Natrialbaceae</taxon>
        <taxon>Halovivax</taxon>
    </lineage>
</organism>
<keyword evidence="3" id="KW-1185">Reference proteome</keyword>